<dbReference type="RefSeq" id="XP_001222145.1">
    <property type="nucleotide sequence ID" value="XM_001222144.1"/>
</dbReference>
<dbReference type="Gene3D" id="4.10.240.10">
    <property type="entry name" value="Zn(2)-C6 fungal-type DNA-binding domain"/>
    <property type="match status" value="1"/>
</dbReference>
<accession>Q2H5L5</accession>
<dbReference type="AlphaFoldDB" id="Q2H5L5"/>
<dbReference type="InParanoid" id="Q2H5L5"/>
<evidence type="ECO:0000256" key="1">
    <source>
        <dbReference type="ARBA" id="ARBA00023242"/>
    </source>
</evidence>
<keyword evidence="1" id="KW-0539">Nucleus</keyword>
<dbReference type="OrthoDB" id="4330117at2759"/>
<evidence type="ECO:0000256" key="2">
    <source>
        <dbReference type="SAM" id="MobiDB-lite"/>
    </source>
</evidence>
<dbReference type="GeneID" id="4390287"/>
<organism evidence="3 4">
    <name type="scientific">Chaetomium globosum (strain ATCC 6205 / CBS 148.51 / DSM 1962 / NBRC 6347 / NRRL 1970)</name>
    <name type="common">Soil fungus</name>
    <dbReference type="NCBI Taxonomy" id="306901"/>
    <lineage>
        <taxon>Eukaryota</taxon>
        <taxon>Fungi</taxon>
        <taxon>Dikarya</taxon>
        <taxon>Ascomycota</taxon>
        <taxon>Pezizomycotina</taxon>
        <taxon>Sordariomycetes</taxon>
        <taxon>Sordariomycetidae</taxon>
        <taxon>Sordariales</taxon>
        <taxon>Chaetomiaceae</taxon>
        <taxon>Chaetomium</taxon>
    </lineage>
</organism>
<dbReference type="OMA" id="TISSTWH"/>
<gene>
    <name evidence="3" type="ORF">CHGG_06050</name>
</gene>
<reference evidence="4" key="1">
    <citation type="journal article" date="2015" name="Genome Announc.">
        <title>Draft genome sequence of the cellulolytic fungus Chaetomium globosum.</title>
        <authorList>
            <person name="Cuomo C.A."/>
            <person name="Untereiner W.A."/>
            <person name="Ma L.-J."/>
            <person name="Grabherr M."/>
            <person name="Birren B.W."/>
        </authorList>
    </citation>
    <scope>NUCLEOTIDE SEQUENCE [LARGE SCALE GENOMIC DNA]</scope>
    <source>
        <strain evidence="4">ATCC 6205 / CBS 148.51 / DSM 1962 / NBRC 6347 / NRRL 1970</strain>
    </source>
</reference>
<name>Q2H5L5_CHAGB</name>
<dbReference type="InterPro" id="IPR036864">
    <property type="entry name" value="Zn2-C6_fun-type_DNA-bd_sf"/>
</dbReference>
<dbReference type="Proteomes" id="UP000001056">
    <property type="component" value="Unassembled WGS sequence"/>
</dbReference>
<dbReference type="EMBL" id="CH408031">
    <property type="protein sequence ID" value="EAQ89431.1"/>
    <property type="molecule type" value="Genomic_DNA"/>
</dbReference>
<keyword evidence="4" id="KW-1185">Reference proteome</keyword>
<dbReference type="eggNOG" id="ENOG502RX64">
    <property type="taxonomic scope" value="Eukaryota"/>
</dbReference>
<dbReference type="VEuPathDB" id="FungiDB:CHGG_06050"/>
<feature type="compositionally biased region" description="Polar residues" evidence="2">
    <location>
        <begin position="408"/>
        <end position="417"/>
    </location>
</feature>
<sequence length="459" mass="49574">MDIMDSPPRAQCLDPVLPPMPRRQSCDRCHEQKVRCVTEGANGAMALGGITEEGDSNPDGHVVAPIPCGRCRKAGTVCVYSRNVGLGTFDHSQESTHEPIPPRTVSSPVAASPACEQFTHHHNLGLDTPPPTEDWQTPSYRCDSTQPLTNMCPSSSFPAVPDVAYAPLFQDPAANLVPAAEDIVGGYSWGFPASSDYFLEDLAQINLRIHLAGRALPSPAGSPPPWTWPAANDSFDAACSLIDAVDRFAARRPIPAFPEPSSNPQTNSGTINAALDSSACLMVHASHQALLGVFEHLSTALLLHLSAEQHQHTPPRTPPDAAFLPPGNTQALIMTNLISHLLNQLDRAFLSLSTSTPSHPHPQHHHHNHNHNHNHNHHQPPHQHPGHKPNPNILRSMAIPTGLPPPETDTTISSTWHGSGAPADTLFNEMALRQRKVRGQVKAVERLLGRDSAGRGHEV</sequence>
<dbReference type="HOGENOM" id="CLU_595800_0_0_1"/>
<protein>
    <recommendedName>
        <fullName evidence="5">Zn(2)-C6 fungal-type domain-containing protein</fullName>
    </recommendedName>
</protein>
<dbReference type="SUPFAM" id="SSF57701">
    <property type="entry name" value="Zn2/Cys6 DNA-binding domain"/>
    <property type="match status" value="1"/>
</dbReference>
<dbReference type="GO" id="GO:0008270">
    <property type="term" value="F:zinc ion binding"/>
    <property type="evidence" value="ECO:0007669"/>
    <property type="project" value="InterPro"/>
</dbReference>
<feature type="region of interest" description="Disordered" evidence="2">
    <location>
        <begin position="352"/>
        <end position="420"/>
    </location>
</feature>
<dbReference type="InterPro" id="IPR001138">
    <property type="entry name" value="Zn2Cys6_DnaBD"/>
</dbReference>
<dbReference type="GO" id="GO:0000981">
    <property type="term" value="F:DNA-binding transcription factor activity, RNA polymerase II-specific"/>
    <property type="evidence" value="ECO:0007669"/>
    <property type="project" value="InterPro"/>
</dbReference>
<evidence type="ECO:0000313" key="3">
    <source>
        <dbReference type="EMBL" id="EAQ89431.1"/>
    </source>
</evidence>
<feature type="compositionally biased region" description="Basic residues" evidence="2">
    <location>
        <begin position="361"/>
        <end position="387"/>
    </location>
</feature>
<evidence type="ECO:0000313" key="4">
    <source>
        <dbReference type="Proteomes" id="UP000001056"/>
    </source>
</evidence>
<dbReference type="CDD" id="cd00067">
    <property type="entry name" value="GAL4"/>
    <property type="match status" value="1"/>
</dbReference>
<evidence type="ECO:0008006" key="5">
    <source>
        <dbReference type="Google" id="ProtNLM"/>
    </source>
</evidence>
<proteinExistence type="predicted"/>